<gene>
    <name evidence="1" type="ORF">CC99x_008135</name>
</gene>
<reference evidence="1" key="2">
    <citation type="submission" date="2021-06" db="EMBL/GenBank/DDBJ databases">
        <title>Genomic Description and Analysis of Intracellular Bacteria, Candidatus Berkiella cookevillensis and Candidatus Berkiella aquae.</title>
        <authorList>
            <person name="Kidane D.T."/>
            <person name="Mehari Y.T."/>
            <person name="Rice F.C."/>
            <person name="Arivett B.A."/>
            <person name="Farone A.L."/>
            <person name="Berk S.G."/>
            <person name="Farone M.B."/>
        </authorList>
    </citation>
    <scope>NUCLEOTIDE SEQUENCE</scope>
    <source>
        <strain evidence="1">CC99</strain>
    </source>
</reference>
<dbReference type="EMBL" id="LKHV02000001">
    <property type="protein sequence ID" value="MCS5708873.1"/>
    <property type="molecule type" value="Genomic_DNA"/>
</dbReference>
<accession>A0AAE3L4Z4</accession>
<name>A0AAE3L4Z4_9GAMM</name>
<keyword evidence="2" id="KW-1185">Reference proteome</keyword>
<dbReference type="Proteomes" id="UP000051494">
    <property type="component" value="Unassembled WGS sequence"/>
</dbReference>
<comment type="caution">
    <text evidence="1">The sequence shown here is derived from an EMBL/GenBank/DDBJ whole genome shotgun (WGS) entry which is preliminary data.</text>
</comment>
<evidence type="ECO:0000313" key="2">
    <source>
        <dbReference type="Proteomes" id="UP000051494"/>
    </source>
</evidence>
<evidence type="ECO:0008006" key="3">
    <source>
        <dbReference type="Google" id="ProtNLM"/>
    </source>
</evidence>
<dbReference type="InterPro" id="IPR036938">
    <property type="entry name" value="PAP2/HPO_sf"/>
</dbReference>
<evidence type="ECO:0000313" key="1">
    <source>
        <dbReference type="EMBL" id="MCS5708873.1"/>
    </source>
</evidence>
<reference evidence="1" key="1">
    <citation type="journal article" date="2016" name="Genome Announc.">
        <title>Draft Genome Sequences of Two Novel Amoeba-Resistant Intranuclear Bacteria, 'Candidatus Berkiella cookevillensis' and 'Candidatus Berkiella aquae'.</title>
        <authorList>
            <person name="Mehari Y.T."/>
            <person name="Arivett B.A."/>
            <person name="Farone A.L."/>
            <person name="Gunderson J.H."/>
            <person name="Farone M.B."/>
        </authorList>
    </citation>
    <scope>NUCLEOTIDE SEQUENCE</scope>
    <source>
        <strain evidence="1">CC99</strain>
    </source>
</reference>
<dbReference type="SUPFAM" id="SSF48317">
    <property type="entry name" value="Acid phosphatase/Vanadium-dependent haloperoxidase"/>
    <property type="match status" value="1"/>
</dbReference>
<dbReference type="RefSeq" id="WP_141651873.1">
    <property type="nucleotide sequence ID" value="NZ_LKHV02000001.1"/>
</dbReference>
<proteinExistence type="predicted"/>
<dbReference type="AlphaFoldDB" id="A0AAE3L4Z4"/>
<protein>
    <recommendedName>
        <fullName evidence="3">PAP2 superfamily protein</fullName>
    </recommendedName>
</protein>
<organism evidence="1 2">
    <name type="scientific">Candidatus Berkiella cookevillensis</name>
    <dbReference type="NCBI Taxonomy" id="437022"/>
    <lineage>
        <taxon>Bacteria</taxon>
        <taxon>Pseudomonadati</taxon>
        <taxon>Pseudomonadota</taxon>
        <taxon>Gammaproteobacteria</taxon>
        <taxon>Candidatus Berkiellales</taxon>
        <taxon>Candidatus Berkiellaceae</taxon>
        <taxon>Candidatus Berkiella</taxon>
    </lineage>
</organism>
<sequence length="303" mass="34072">MSFKILKLNFDLCNRIPQSCQMFEIKKQLSAVLLFIWMSAVSYCLAAKDTVSTAPSLSCFVTNAEFGFWPQIKQDYKTHYGDYGLPRLFAGLSIAAVLANTGIDESLQNRWQSDLRNRTTDRISNINDHYVNNLSQYAVAIPIYLLSTLSGSYSSDPNIKSIARWGNHAFRALALGLPQQALLTEVLGSTRPENGPSDWKFLKDNRAVSGHAFFGSLPILTAAKLSDSLPFKMPLYALSLLPPLARINNNKHYSSQAFLGWWIALQSVSSVAESNKVRKSDKIKDMQLIVLPKQIYFHYTMQF</sequence>